<evidence type="ECO:0000256" key="2">
    <source>
        <dbReference type="SAM" id="Phobius"/>
    </source>
</evidence>
<dbReference type="Pfam" id="PF11947">
    <property type="entry name" value="DUF3464"/>
    <property type="match status" value="1"/>
</dbReference>
<dbReference type="Proteomes" id="UP001567538">
    <property type="component" value="Unassembled WGS sequence"/>
</dbReference>
<sequence>MRTLTILQQSHITRPNPWPQIHRLPHTNRSESPRKWQLQSGAKGFTSRPNGGESVAIKGENSGGGGDNDDDDKISDAVWGRMIKRILSSVGVPLAIGFALLKGFDVAIEKGSWNVPKWLPFVTTFLTFGASALGIAYGSLSTSLNEAEEGSLLGFEQLQKNWVEMWKEEDAA</sequence>
<comment type="caution">
    <text evidence="3">The sequence shown here is derived from an EMBL/GenBank/DDBJ whole genome shotgun (WGS) entry which is preliminary data.</text>
</comment>
<gene>
    <name evidence="3" type="ORF">AAHA92_13573</name>
</gene>
<proteinExistence type="predicted"/>
<organism evidence="3 4">
    <name type="scientific">Salvia divinorum</name>
    <name type="common">Maria pastora</name>
    <name type="synonym">Diviner's sage</name>
    <dbReference type="NCBI Taxonomy" id="28513"/>
    <lineage>
        <taxon>Eukaryota</taxon>
        <taxon>Viridiplantae</taxon>
        <taxon>Streptophyta</taxon>
        <taxon>Embryophyta</taxon>
        <taxon>Tracheophyta</taxon>
        <taxon>Spermatophyta</taxon>
        <taxon>Magnoliopsida</taxon>
        <taxon>eudicotyledons</taxon>
        <taxon>Gunneridae</taxon>
        <taxon>Pentapetalae</taxon>
        <taxon>asterids</taxon>
        <taxon>lamiids</taxon>
        <taxon>Lamiales</taxon>
        <taxon>Lamiaceae</taxon>
        <taxon>Nepetoideae</taxon>
        <taxon>Mentheae</taxon>
        <taxon>Salviinae</taxon>
        <taxon>Salvia</taxon>
        <taxon>Salvia subgen. Calosphace</taxon>
    </lineage>
</organism>
<name>A0ABD1HCJ0_SALDI</name>
<protein>
    <submittedName>
        <fullName evidence="3">Uncharacterized protein</fullName>
    </submittedName>
</protein>
<feature type="compositionally biased region" description="Polar residues" evidence="1">
    <location>
        <begin position="1"/>
        <end position="13"/>
    </location>
</feature>
<evidence type="ECO:0000313" key="4">
    <source>
        <dbReference type="Proteomes" id="UP001567538"/>
    </source>
</evidence>
<keyword evidence="2" id="KW-1133">Transmembrane helix</keyword>
<dbReference type="PANTHER" id="PTHR34575:SF6">
    <property type="entry name" value="EXPRESSED PROTEIN"/>
    <property type="match status" value="1"/>
</dbReference>
<evidence type="ECO:0000313" key="3">
    <source>
        <dbReference type="EMBL" id="KAL1552819.1"/>
    </source>
</evidence>
<reference evidence="3 4" key="1">
    <citation type="submission" date="2024-06" db="EMBL/GenBank/DDBJ databases">
        <title>A chromosome level genome sequence of Diviner's sage (Salvia divinorum).</title>
        <authorList>
            <person name="Ford S.A."/>
            <person name="Ro D.-K."/>
            <person name="Ness R.W."/>
            <person name="Phillips M.A."/>
        </authorList>
    </citation>
    <scope>NUCLEOTIDE SEQUENCE [LARGE SCALE GENOMIC DNA]</scope>
    <source>
        <strain evidence="3">SAF-2024a</strain>
        <tissue evidence="3">Leaf</tissue>
    </source>
</reference>
<feature type="transmembrane region" description="Helical" evidence="2">
    <location>
        <begin position="121"/>
        <end position="140"/>
    </location>
</feature>
<dbReference type="PANTHER" id="PTHR34575">
    <property type="entry name" value="PROTEIN PAM68, CHLOROPLASTIC"/>
    <property type="match status" value="1"/>
</dbReference>
<keyword evidence="4" id="KW-1185">Reference proteome</keyword>
<dbReference type="InterPro" id="IPR021855">
    <property type="entry name" value="PAM68-like"/>
</dbReference>
<dbReference type="AlphaFoldDB" id="A0ABD1HCJ0"/>
<feature type="transmembrane region" description="Helical" evidence="2">
    <location>
        <begin position="82"/>
        <end position="101"/>
    </location>
</feature>
<keyword evidence="2" id="KW-0812">Transmembrane</keyword>
<feature type="region of interest" description="Disordered" evidence="1">
    <location>
        <begin position="1"/>
        <end position="72"/>
    </location>
</feature>
<accession>A0ABD1HCJ0</accession>
<keyword evidence="2" id="KW-0472">Membrane</keyword>
<evidence type="ECO:0000256" key="1">
    <source>
        <dbReference type="SAM" id="MobiDB-lite"/>
    </source>
</evidence>
<dbReference type="EMBL" id="JBEAFC010000006">
    <property type="protein sequence ID" value="KAL1552819.1"/>
    <property type="molecule type" value="Genomic_DNA"/>
</dbReference>